<feature type="compositionally biased region" description="Pro residues" evidence="1">
    <location>
        <begin position="34"/>
        <end position="43"/>
    </location>
</feature>
<organism evidence="2">
    <name type="scientific">Timema cristinae</name>
    <name type="common">Walking stick</name>
    <dbReference type="NCBI Taxonomy" id="61476"/>
    <lineage>
        <taxon>Eukaryota</taxon>
        <taxon>Metazoa</taxon>
        <taxon>Ecdysozoa</taxon>
        <taxon>Arthropoda</taxon>
        <taxon>Hexapoda</taxon>
        <taxon>Insecta</taxon>
        <taxon>Pterygota</taxon>
        <taxon>Neoptera</taxon>
        <taxon>Polyneoptera</taxon>
        <taxon>Phasmatodea</taxon>
        <taxon>Timematodea</taxon>
        <taxon>Timematoidea</taxon>
        <taxon>Timematidae</taxon>
        <taxon>Timema</taxon>
    </lineage>
</organism>
<proteinExistence type="predicted"/>
<dbReference type="AlphaFoldDB" id="A0A7R9H7T2"/>
<reference evidence="2" key="1">
    <citation type="submission" date="2020-11" db="EMBL/GenBank/DDBJ databases">
        <authorList>
            <person name="Tran Van P."/>
        </authorList>
    </citation>
    <scope>NUCLEOTIDE SEQUENCE</scope>
</reference>
<feature type="region of interest" description="Disordered" evidence="1">
    <location>
        <begin position="1"/>
        <end position="44"/>
    </location>
</feature>
<protein>
    <submittedName>
        <fullName evidence="2">Uncharacterized protein</fullName>
    </submittedName>
</protein>
<name>A0A7R9H7T2_TIMCR</name>
<dbReference type="EMBL" id="OC321944">
    <property type="protein sequence ID" value="CAD7410965.1"/>
    <property type="molecule type" value="Genomic_DNA"/>
</dbReference>
<accession>A0A7R9H7T2</accession>
<sequence>MRRCPRATHAASRGRLPAPARNNATPGGKKSAKLPPPPPPPSSPVIVVFVRFVCKEVTN</sequence>
<gene>
    <name evidence="2" type="ORF">TCEB3V08_LOCUS10733</name>
</gene>
<evidence type="ECO:0000256" key="1">
    <source>
        <dbReference type="SAM" id="MobiDB-lite"/>
    </source>
</evidence>
<evidence type="ECO:0000313" key="2">
    <source>
        <dbReference type="EMBL" id="CAD7410965.1"/>
    </source>
</evidence>